<proteinExistence type="predicted"/>
<dbReference type="Pfam" id="PF10497">
    <property type="entry name" value="zf-4CXXC_R1"/>
    <property type="match status" value="1"/>
</dbReference>
<evidence type="ECO:0000256" key="7">
    <source>
        <dbReference type="ARBA" id="ARBA00023015"/>
    </source>
</evidence>
<evidence type="ECO:0000256" key="4">
    <source>
        <dbReference type="ARBA" id="ARBA00022499"/>
    </source>
</evidence>
<dbReference type="InterPro" id="IPR018866">
    <property type="entry name" value="Znf-4CXXC_R1"/>
</dbReference>
<evidence type="ECO:0000259" key="11">
    <source>
        <dbReference type="Pfam" id="PF10497"/>
    </source>
</evidence>
<evidence type="ECO:0000256" key="8">
    <source>
        <dbReference type="ARBA" id="ARBA00023163"/>
    </source>
</evidence>
<evidence type="ECO:0000256" key="2">
    <source>
        <dbReference type="ARBA" id="ARBA00004496"/>
    </source>
</evidence>
<accession>A0AAW0L649</accession>
<feature type="region of interest" description="Disordered" evidence="10">
    <location>
        <begin position="350"/>
        <end position="378"/>
    </location>
</feature>
<evidence type="ECO:0000256" key="10">
    <source>
        <dbReference type="SAM" id="MobiDB-lite"/>
    </source>
</evidence>
<evidence type="ECO:0000256" key="3">
    <source>
        <dbReference type="ARBA" id="ARBA00022490"/>
    </source>
</evidence>
<dbReference type="AlphaFoldDB" id="A0AAW0L649"/>
<evidence type="ECO:0000256" key="9">
    <source>
        <dbReference type="ARBA" id="ARBA00023242"/>
    </source>
</evidence>
<feature type="region of interest" description="Disordered" evidence="10">
    <location>
        <begin position="1"/>
        <end position="72"/>
    </location>
</feature>
<evidence type="ECO:0000256" key="1">
    <source>
        <dbReference type="ARBA" id="ARBA00004123"/>
    </source>
</evidence>
<keyword evidence="7" id="KW-0805">Transcription regulation</keyword>
<feature type="region of interest" description="Disordered" evidence="10">
    <location>
        <begin position="100"/>
        <end position="148"/>
    </location>
</feature>
<name>A0AAW0L649_QUESU</name>
<dbReference type="PANTHER" id="PTHR31169">
    <property type="entry name" value="OS05G0300700 PROTEIN"/>
    <property type="match status" value="1"/>
</dbReference>
<keyword evidence="13" id="KW-1185">Reference proteome</keyword>
<evidence type="ECO:0000256" key="6">
    <source>
        <dbReference type="ARBA" id="ARBA00022843"/>
    </source>
</evidence>
<feature type="compositionally biased region" description="Basic and acidic residues" evidence="10">
    <location>
        <begin position="353"/>
        <end position="365"/>
    </location>
</feature>
<dbReference type="Proteomes" id="UP000237347">
    <property type="component" value="Unassembled WGS sequence"/>
</dbReference>
<sequence length="670" mass="74659">TPKSKPFYSTVRDSNHTHKEREREREREIEFIGDTMRKRREAIESPANTIEEIQNGEPQSSQTQKASQYELSREQRIKENLERMQKLGILDLSLKLKSVTPSNTKRNPRNHNHNHNCTSTPRPSPAPPSGPTRRSSRLKNGTPVSYAETEIVKKRKSLQDDGVLLEEGSKPEVYTEEHEKRLGNTEKSWTLFVDGYGKDGKRIYDQVRGKTCHQCRQKTLGYRTQCCKCNMVQGQFCGDCLYMRYGEHVLEALQNPNWICPPCRGICNCSLCRQAKGWPPTGTLYKKISKLGFKSVAHYLIQTQRLQTNLDKNADGTKQVSAKRSLPFSDVKAESEGSLKVDGIHLGSFKSQSEAKSEDKFEGEKQTSPIPGTNNQVSARRSLPFSDIGVQSVNLTSAEVENGVDDLPGLAKPQTGKSTDDQFKGEKEKEPHFTDKEHGDRNNDLKSSSKLKKKHALPIVPSPSSIAGRLRQRRRISNDCDDKQLPGVSEKIADIKQDVSASGVDEEEEMHSKGSVDHDNTIPLERSPKHKKPAPAAEPSHRHNELGMNGRILDIKQSVNKSPASTASIPASQSIAGRLRQKRRIGNGHDDKGLPGASEKIADIKQDVTFSPESSVEEEEMPSKESEGGDDNIESERSPKQSENKSPASSAFIPATQGIAGRLRTRCKTN</sequence>
<reference evidence="12 13" key="1">
    <citation type="journal article" date="2018" name="Sci. Data">
        <title>The draft genome sequence of cork oak.</title>
        <authorList>
            <person name="Ramos A.M."/>
            <person name="Usie A."/>
            <person name="Barbosa P."/>
            <person name="Barros P.M."/>
            <person name="Capote T."/>
            <person name="Chaves I."/>
            <person name="Simoes F."/>
            <person name="Abreu I."/>
            <person name="Carrasquinho I."/>
            <person name="Faro C."/>
            <person name="Guimaraes J.B."/>
            <person name="Mendonca D."/>
            <person name="Nobrega F."/>
            <person name="Rodrigues L."/>
            <person name="Saibo N.J.M."/>
            <person name="Varela M.C."/>
            <person name="Egas C."/>
            <person name="Matos J."/>
            <person name="Miguel C.M."/>
            <person name="Oliveira M.M."/>
            <person name="Ricardo C.P."/>
            <person name="Goncalves S."/>
        </authorList>
    </citation>
    <scope>NUCLEOTIDE SEQUENCE [LARGE SCALE GENOMIC DNA]</scope>
    <source>
        <strain evidence="13">cv. HL8</strain>
    </source>
</reference>
<evidence type="ECO:0000313" key="13">
    <source>
        <dbReference type="Proteomes" id="UP000237347"/>
    </source>
</evidence>
<keyword evidence="9" id="KW-0539">Nucleus</keyword>
<feature type="compositionally biased region" description="Polar residues" evidence="10">
    <location>
        <begin position="366"/>
        <end position="378"/>
    </location>
</feature>
<feature type="compositionally biased region" description="Basic and acidic residues" evidence="10">
    <location>
        <begin position="13"/>
        <end position="30"/>
    </location>
</feature>
<gene>
    <name evidence="12" type="primary">CDCA7L_3</name>
    <name evidence="12" type="ORF">CFP56_008330</name>
</gene>
<organism evidence="12 13">
    <name type="scientific">Quercus suber</name>
    <name type="common">Cork oak</name>
    <dbReference type="NCBI Taxonomy" id="58331"/>
    <lineage>
        <taxon>Eukaryota</taxon>
        <taxon>Viridiplantae</taxon>
        <taxon>Streptophyta</taxon>
        <taxon>Embryophyta</taxon>
        <taxon>Tracheophyta</taxon>
        <taxon>Spermatophyta</taxon>
        <taxon>Magnoliopsida</taxon>
        <taxon>eudicotyledons</taxon>
        <taxon>Gunneridae</taxon>
        <taxon>Pentapetalae</taxon>
        <taxon>rosids</taxon>
        <taxon>fabids</taxon>
        <taxon>Fagales</taxon>
        <taxon>Fagaceae</taxon>
        <taxon>Quercus</taxon>
    </lineage>
</organism>
<feature type="compositionally biased region" description="Basic and acidic residues" evidence="10">
    <location>
        <begin position="418"/>
        <end position="444"/>
    </location>
</feature>
<protein>
    <submittedName>
        <fullName evidence="12">Cell division cycle-associated 7-like protein</fullName>
    </submittedName>
</protein>
<feature type="compositionally biased region" description="Basic and acidic residues" evidence="10">
    <location>
        <begin position="510"/>
        <end position="520"/>
    </location>
</feature>
<dbReference type="InterPro" id="IPR040221">
    <property type="entry name" value="CDCA7/CDA7L"/>
</dbReference>
<feature type="compositionally biased region" description="Basic and acidic residues" evidence="10">
    <location>
        <begin position="634"/>
        <end position="643"/>
    </location>
</feature>
<feature type="compositionally biased region" description="Polar residues" evidence="10">
    <location>
        <begin position="557"/>
        <end position="575"/>
    </location>
</feature>
<keyword evidence="8" id="KW-0804">Transcription</keyword>
<keyword evidence="4" id="KW-1017">Isopeptide bond</keyword>
<comment type="caution">
    <text evidence="12">The sequence shown here is derived from an EMBL/GenBank/DDBJ whole genome shotgun (WGS) entry which is preliminary data.</text>
</comment>
<evidence type="ECO:0000313" key="12">
    <source>
        <dbReference type="EMBL" id="KAK7846086.1"/>
    </source>
</evidence>
<dbReference type="GO" id="GO:0005634">
    <property type="term" value="C:nucleus"/>
    <property type="evidence" value="ECO:0007669"/>
    <property type="project" value="UniProtKB-SubCell"/>
</dbReference>
<evidence type="ECO:0000256" key="5">
    <source>
        <dbReference type="ARBA" id="ARBA00022553"/>
    </source>
</evidence>
<dbReference type="GO" id="GO:0005737">
    <property type="term" value="C:cytoplasm"/>
    <property type="evidence" value="ECO:0007669"/>
    <property type="project" value="UniProtKB-SubCell"/>
</dbReference>
<dbReference type="GO" id="GO:0051301">
    <property type="term" value="P:cell division"/>
    <property type="evidence" value="ECO:0007669"/>
    <property type="project" value="UniProtKB-KW"/>
</dbReference>
<dbReference type="GO" id="GO:0006355">
    <property type="term" value="P:regulation of DNA-templated transcription"/>
    <property type="evidence" value="ECO:0007669"/>
    <property type="project" value="InterPro"/>
</dbReference>
<feature type="non-terminal residue" evidence="12">
    <location>
        <position position="1"/>
    </location>
</feature>
<dbReference type="PANTHER" id="PTHR31169:SF23">
    <property type="entry name" value="OS03G0572250 PROTEIN"/>
    <property type="match status" value="1"/>
</dbReference>
<feature type="compositionally biased region" description="Polar residues" evidence="10">
    <location>
        <begin position="46"/>
        <end position="70"/>
    </location>
</feature>
<dbReference type="EMBL" id="PKMF04000160">
    <property type="protein sequence ID" value="KAK7846086.1"/>
    <property type="molecule type" value="Genomic_DNA"/>
</dbReference>
<keyword evidence="6" id="KW-0832">Ubl conjugation</keyword>
<feature type="region of interest" description="Disordered" evidence="10">
    <location>
        <begin position="404"/>
        <end position="670"/>
    </location>
</feature>
<comment type="subcellular location">
    <subcellularLocation>
        <location evidence="2">Cytoplasm</location>
    </subcellularLocation>
    <subcellularLocation>
        <location evidence="1">Nucleus</location>
    </subcellularLocation>
</comment>
<keyword evidence="5" id="KW-0597">Phosphoprotein</keyword>
<feature type="domain" description="Zinc-finger" evidence="11">
    <location>
        <begin position="204"/>
        <end position="300"/>
    </location>
</feature>
<keyword evidence="3" id="KW-0963">Cytoplasm</keyword>